<feature type="compositionally biased region" description="Basic and acidic residues" evidence="1">
    <location>
        <begin position="11"/>
        <end position="21"/>
    </location>
</feature>
<dbReference type="EMBL" id="BGZK01002178">
    <property type="protein sequence ID" value="GBP91532.1"/>
    <property type="molecule type" value="Genomic_DNA"/>
</dbReference>
<comment type="caution">
    <text evidence="2">The sequence shown here is derived from an EMBL/GenBank/DDBJ whole genome shotgun (WGS) entry which is preliminary data.</text>
</comment>
<protein>
    <submittedName>
        <fullName evidence="2">Uncharacterized protein</fullName>
    </submittedName>
</protein>
<reference evidence="2 3" key="1">
    <citation type="journal article" date="2019" name="Commun. Biol.">
        <title>The bagworm genome reveals a unique fibroin gene that provides high tensile strength.</title>
        <authorList>
            <person name="Kono N."/>
            <person name="Nakamura H."/>
            <person name="Ohtoshi R."/>
            <person name="Tomita M."/>
            <person name="Numata K."/>
            <person name="Arakawa K."/>
        </authorList>
    </citation>
    <scope>NUCLEOTIDE SEQUENCE [LARGE SCALE GENOMIC DNA]</scope>
</reference>
<dbReference type="Proteomes" id="UP000299102">
    <property type="component" value="Unassembled WGS sequence"/>
</dbReference>
<evidence type="ECO:0000313" key="3">
    <source>
        <dbReference type="Proteomes" id="UP000299102"/>
    </source>
</evidence>
<evidence type="ECO:0000313" key="2">
    <source>
        <dbReference type="EMBL" id="GBP91532.1"/>
    </source>
</evidence>
<keyword evidence="3" id="KW-1185">Reference proteome</keyword>
<name>A0A4C1ZVP5_EUMVA</name>
<gene>
    <name evidence="2" type="ORF">EVAR_27963_1</name>
</gene>
<accession>A0A4C1ZVP5</accession>
<sequence>MPPAPPPPSLARRDRRSERTCRGRPSPSNYRANPARGRKGFLHKHKQIQPIKVEKLELHAVIKYPFLKKFTTERVDKDLLDTPGANAPLYSKVVCCCIEFERERAHTKDDPVRVTKRWQLPKKC</sequence>
<feature type="region of interest" description="Disordered" evidence="1">
    <location>
        <begin position="1"/>
        <end position="38"/>
    </location>
</feature>
<proteinExistence type="predicted"/>
<evidence type="ECO:0000256" key="1">
    <source>
        <dbReference type="SAM" id="MobiDB-lite"/>
    </source>
</evidence>
<dbReference type="AlphaFoldDB" id="A0A4C1ZVP5"/>
<organism evidence="2 3">
    <name type="scientific">Eumeta variegata</name>
    <name type="common">Bagworm moth</name>
    <name type="synonym">Eumeta japonica</name>
    <dbReference type="NCBI Taxonomy" id="151549"/>
    <lineage>
        <taxon>Eukaryota</taxon>
        <taxon>Metazoa</taxon>
        <taxon>Ecdysozoa</taxon>
        <taxon>Arthropoda</taxon>
        <taxon>Hexapoda</taxon>
        <taxon>Insecta</taxon>
        <taxon>Pterygota</taxon>
        <taxon>Neoptera</taxon>
        <taxon>Endopterygota</taxon>
        <taxon>Lepidoptera</taxon>
        <taxon>Glossata</taxon>
        <taxon>Ditrysia</taxon>
        <taxon>Tineoidea</taxon>
        <taxon>Psychidae</taxon>
        <taxon>Oiketicinae</taxon>
        <taxon>Eumeta</taxon>
    </lineage>
</organism>